<dbReference type="Gene3D" id="1.25.10.10">
    <property type="entry name" value="Leucine-rich Repeat Variant"/>
    <property type="match status" value="1"/>
</dbReference>
<reference evidence="4" key="1">
    <citation type="journal article" date="2023" name="Mol. Phylogenet. Evol.">
        <title>Genome-scale phylogeny and comparative genomics of the fungal order Sordariales.</title>
        <authorList>
            <person name="Hensen N."/>
            <person name="Bonometti L."/>
            <person name="Westerberg I."/>
            <person name="Brannstrom I.O."/>
            <person name="Guillou S."/>
            <person name="Cros-Aarteil S."/>
            <person name="Calhoun S."/>
            <person name="Haridas S."/>
            <person name="Kuo A."/>
            <person name="Mondo S."/>
            <person name="Pangilinan J."/>
            <person name="Riley R."/>
            <person name="LaButti K."/>
            <person name="Andreopoulos B."/>
            <person name="Lipzen A."/>
            <person name="Chen C."/>
            <person name="Yan M."/>
            <person name="Daum C."/>
            <person name="Ng V."/>
            <person name="Clum A."/>
            <person name="Steindorff A."/>
            <person name="Ohm R.A."/>
            <person name="Martin F."/>
            <person name="Silar P."/>
            <person name="Natvig D.O."/>
            <person name="Lalanne C."/>
            <person name="Gautier V."/>
            <person name="Ament-Velasquez S.L."/>
            <person name="Kruys A."/>
            <person name="Hutchinson M.I."/>
            <person name="Powell A.J."/>
            <person name="Barry K."/>
            <person name="Miller A.N."/>
            <person name="Grigoriev I.V."/>
            <person name="Debuchy R."/>
            <person name="Gladieux P."/>
            <person name="Hiltunen Thoren M."/>
            <person name="Johannesson H."/>
        </authorList>
    </citation>
    <scope>NUCLEOTIDE SEQUENCE</scope>
    <source>
        <strain evidence="4">SMH4131-1</strain>
    </source>
</reference>
<dbReference type="Proteomes" id="UP001286456">
    <property type="component" value="Unassembled WGS sequence"/>
</dbReference>
<feature type="compositionally biased region" description="Polar residues" evidence="2">
    <location>
        <begin position="40"/>
        <end position="57"/>
    </location>
</feature>
<feature type="compositionally biased region" description="Low complexity" evidence="2">
    <location>
        <begin position="22"/>
        <end position="39"/>
    </location>
</feature>
<evidence type="ECO:0000256" key="1">
    <source>
        <dbReference type="ARBA" id="ARBA00008828"/>
    </source>
</evidence>
<comment type="caution">
    <text evidence="4">The sequence shown here is derived from an EMBL/GenBank/DDBJ whole genome shotgun (WGS) entry which is preliminary data.</text>
</comment>
<proteinExistence type="inferred from homology"/>
<dbReference type="SUPFAM" id="SSF48371">
    <property type="entry name" value="ARM repeat"/>
    <property type="match status" value="1"/>
</dbReference>
<dbReference type="PANTHER" id="PTHR12354:SF1">
    <property type="entry name" value="INTERFERON-RELATED DEVELOPMENTAL REGULATOR 1"/>
    <property type="match status" value="1"/>
</dbReference>
<feature type="compositionally biased region" description="Acidic residues" evidence="2">
    <location>
        <begin position="90"/>
        <end position="111"/>
    </location>
</feature>
<evidence type="ECO:0000256" key="2">
    <source>
        <dbReference type="SAM" id="MobiDB-lite"/>
    </source>
</evidence>
<gene>
    <name evidence="4" type="ORF">B0T19DRAFT_162646</name>
</gene>
<dbReference type="AlphaFoldDB" id="A0AAE0MCH7"/>
<evidence type="ECO:0000313" key="5">
    <source>
        <dbReference type="Proteomes" id="UP001286456"/>
    </source>
</evidence>
<dbReference type="EMBL" id="JAUEPO010000003">
    <property type="protein sequence ID" value="KAK3327422.1"/>
    <property type="molecule type" value="Genomic_DNA"/>
</dbReference>
<protein>
    <submittedName>
        <fullName evidence="4">Interferon-related developmental regulator-domain-containing protein</fullName>
    </submittedName>
</protein>
<accession>A0AAE0MCH7</accession>
<keyword evidence="5" id="KW-1185">Reference proteome</keyword>
<comment type="similarity">
    <text evidence="1">Belongs to the IFRD family.</text>
</comment>
<dbReference type="PANTHER" id="PTHR12354">
    <property type="entry name" value="INTERFERON-RELATED DEVELOPMENTAL REGULATOR"/>
    <property type="match status" value="1"/>
</dbReference>
<evidence type="ECO:0000259" key="3">
    <source>
        <dbReference type="Pfam" id="PF05004"/>
    </source>
</evidence>
<dbReference type="InterPro" id="IPR016024">
    <property type="entry name" value="ARM-type_fold"/>
</dbReference>
<feature type="region of interest" description="Disordered" evidence="2">
    <location>
        <begin position="1"/>
        <end position="113"/>
    </location>
</feature>
<dbReference type="InterPro" id="IPR039777">
    <property type="entry name" value="IFRD"/>
</dbReference>
<dbReference type="InterPro" id="IPR007701">
    <property type="entry name" value="Interferon-rel_develop_reg_N"/>
</dbReference>
<organism evidence="4 5">
    <name type="scientific">Cercophora scortea</name>
    <dbReference type="NCBI Taxonomy" id="314031"/>
    <lineage>
        <taxon>Eukaryota</taxon>
        <taxon>Fungi</taxon>
        <taxon>Dikarya</taxon>
        <taxon>Ascomycota</taxon>
        <taxon>Pezizomycotina</taxon>
        <taxon>Sordariomycetes</taxon>
        <taxon>Sordariomycetidae</taxon>
        <taxon>Sordariales</taxon>
        <taxon>Lasiosphaeriaceae</taxon>
        <taxon>Cercophora</taxon>
    </lineage>
</organism>
<reference evidence="4" key="2">
    <citation type="submission" date="2023-06" db="EMBL/GenBank/DDBJ databases">
        <authorList>
            <consortium name="Lawrence Berkeley National Laboratory"/>
            <person name="Haridas S."/>
            <person name="Hensen N."/>
            <person name="Bonometti L."/>
            <person name="Westerberg I."/>
            <person name="Brannstrom I.O."/>
            <person name="Guillou S."/>
            <person name="Cros-Aarteil S."/>
            <person name="Calhoun S."/>
            <person name="Kuo A."/>
            <person name="Mondo S."/>
            <person name="Pangilinan J."/>
            <person name="Riley R."/>
            <person name="Labutti K."/>
            <person name="Andreopoulos B."/>
            <person name="Lipzen A."/>
            <person name="Chen C."/>
            <person name="Yanf M."/>
            <person name="Daum C."/>
            <person name="Ng V."/>
            <person name="Clum A."/>
            <person name="Steindorff A."/>
            <person name="Ohm R."/>
            <person name="Martin F."/>
            <person name="Silar P."/>
            <person name="Natvig D."/>
            <person name="Lalanne C."/>
            <person name="Gautier V."/>
            <person name="Ament-Velasquez S.L."/>
            <person name="Kruys A."/>
            <person name="Hutchinson M.I."/>
            <person name="Powell A.J."/>
            <person name="Barry K."/>
            <person name="Miller A.N."/>
            <person name="Grigoriev I.V."/>
            <person name="Debuchy R."/>
            <person name="Gladieux P."/>
            <person name="Thoren M.H."/>
            <person name="Johannesson H."/>
        </authorList>
    </citation>
    <scope>NUCLEOTIDE SEQUENCE</scope>
    <source>
        <strain evidence="4">SMH4131-1</strain>
    </source>
</reference>
<name>A0AAE0MCH7_9PEZI</name>
<sequence length="465" mass="51056">MHDLRKKALLESGKTLSRKARSNPSASPNGSPGSSRPGSQANSRAASRVNSRANSRAGSRYASEDEGASELGFEDSLPKNLNRAAYIDSVSDDDDDDDDESLDEDEDEDDQGNVWIDRLQHRVAELKDRKRSSVQGREKTLAAYLHIIRYHYAQRQIESQLPDIVPALLRSVKTGSSTEEVSFALLCLAVTILTCPSENFFDNVSSAVMTVCKDSNQERVKVAAIYTLSVAVAFGGGSVDAATEMRDLFLEIVESDGKSVKADDSGAVVTAALKAWAFLATQLEWDDLSAQSDQAMEVFLDQLDSTDSNVQINAGTNLALLFEAARDYEEETENKVNLQHYQHRILARLAEISRDNPKSVSKKERRDLRANVASIITSLERGKGPNYSTASWAGINPHTAGENAYSQAGEEFGYRQKLGLRNQVVVVETWSLSVIAETLRVLLGGGWPEHFEKNPNVKELAPELS</sequence>
<evidence type="ECO:0000313" key="4">
    <source>
        <dbReference type="EMBL" id="KAK3327422.1"/>
    </source>
</evidence>
<dbReference type="InterPro" id="IPR011989">
    <property type="entry name" value="ARM-like"/>
</dbReference>
<feature type="domain" description="Interferon-related developmental regulator N-terminal" evidence="3">
    <location>
        <begin position="90"/>
        <end position="380"/>
    </location>
</feature>
<dbReference type="Pfam" id="PF05004">
    <property type="entry name" value="IFRD"/>
    <property type="match status" value="1"/>
</dbReference>